<dbReference type="PROSITE" id="PS50005">
    <property type="entry name" value="TPR"/>
    <property type="match status" value="2"/>
</dbReference>
<evidence type="ECO:0000256" key="3">
    <source>
        <dbReference type="PROSITE-ProRule" id="PRU00339"/>
    </source>
</evidence>
<dbReference type="EMBL" id="PELM01000244">
    <property type="protein sequence ID" value="RTH02287.1"/>
    <property type="molecule type" value="Genomic_DNA"/>
</dbReference>
<dbReference type="Pfam" id="PF13432">
    <property type="entry name" value="TPR_16"/>
    <property type="match status" value="3"/>
</dbReference>
<evidence type="ECO:0000256" key="2">
    <source>
        <dbReference type="ARBA" id="ARBA00022803"/>
    </source>
</evidence>
<evidence type="ECO:0000256" key="1">
    <source>
        <dbReference type="ARBA" id="ARBA00022737"/>
    </source>
</evidence>
<protein>
    <recommendedName>
        <fullName evidence="6">Tetratricopeptide repeat protein</fullName>
    </recommendedName>
</protein>
<evidence type="ECO:0008006" key="6">
    <source>
        <dbReference type="Google" id="ProtNLM"/>
    </source>
</evidence>
<dbReference type="InterPro" id="IPR019734">
    <property type="entry name" value="TPR_rpt"/>
</dbReference>
<name>A0A430R4M1_THESC</name>
<dbReference type="Proteomes" id="UP000288082">
    <property type="component" value="Unassembled WGS sequence"/>
</dbReference>
<gene>
    <name evidence="4" type="ORF">CSW50_07925</name>
</gene>
<dbReference type="InterPro" id="IPR051012">
    <property type="entry name" value="CellSynth/LPSAsmb/PSIAsmb"/>
</dbReference>
<evidence type="ECO:0000313" key="5">
    <source>
        <dbReference type="Proteomes" id="UP000288082"/>
    </source>
</evidence>
<feature type="repeat" description="TPR" evidence="3">
    <location>
        <begin position="99"/>
        <end position="132"/>
    </location>
</feature>
<dbReference type="Pfam" id="PF13181">
    <property type="entry name" value="TPR_8"/>
    <property type="match status" value="1"/>
</dbReference>
<dbReference type="SMART" id="SM00028">
    <property type="entry name" value="TPR"/>
    <property type="match status" value="8"/>
</dbReference>
<dbReference type="Gene3D" id="1.25.40.10">
    <property type="entry name" value="Tetratricopeptide repeat domain"/>
    <property type="match status" value="4"/>
</dbReference>
<dbReference type="InterPro" id="IPR011717">
    <property type="entry name" value="TPR-4"/>
</dbReference>
<dbReference type="PANTHER" id="PTHR45586">
    <property type="entry name" value="TPR REPEAT-CONTAINING PROTEIN PA4667"/>
    <property type="match status" value="1"/>
</dbReference>
<dbReference type="Pfam" id="PF07721">
    <property type="entry name" value="TPR_4"/>
    <property type="match status" value="1"/>
</dbReference>
<dbReference type="PANTHER" id="PTHR45586:SF14">
    <property type="entry name" value="TETRATRICOPEPTIDE TPR_2 REPEAT PROTEIN"/>
    <property type="match status" value="1"/>
</dbReference>
<evidence type="ECO:0000313" key="4">
    <source>
        <dbReference type="EMBL" id="RTH02287.1"/>
    </source>
</evidence>
<keyword evidence="2 3" id="KW-0802">TPR repeat</keyword>
<accession>A0A430R4M1</accession>
<reference evidence="4 5" key="1">
    <citation type="journal article" date="2019" name="Extremophiles">
        <title>Biogeography of thermophiles and predominance of Thermus scotoductus in domestic water heaters.</title>
        <authorList>
            <person name="Wilpiszeski R.L."/>
            <person name="Zhang Z."/>
            <person name="House C.H."/>
        </authorList>
    </citation>
    <scope>NUCLEOTIDE SEQUENCE [LARGE SCALE GENOMIC DNA]</scope>
    <source>
        <strain evidence="4 5">38_S38</strain>
    </source>
</reference>
<organism evidence="4 5">
    <name type="scientific">Thermus scotoductus</name>
    <dbReference type="NCBI Taxonomy" id="37636"/>
    <lineage>
        <taxon>Bacteria</taxon>
        <taxon>Thermotogati</taxon>
        <taxon>Deinococcota</taxon>
        <taxon>Deinococci</taxon>
        <taxon>Thermales</taxon>
        <taxon>Thermaceae</taxon>
        <taxon>Thermus</taxon>
    </lineage>
</organism>
<feature type="repeat" description="TPR" evidence="3">
    <location>
        <begin position="65"/>
        <end position="98"/>
    </location>
</feature>
<keyword evidence="1" id="KW-0677">Repeat</keyword>
<dbReference type="SUPFAM" id="SSF48452">
    <property type="entry name" value="TPR-like"/>
    <property type="match status" value="2"/>
</dbReference>
<comment type="caution">
    <text evidence="4">The sequence shown here is derived from an EMBL/GenBank/DDBJ whole genome shotgun (WGS) entry which is preliminary data.</text>
</comment>
<sequence length="460" mass="49885">MLRATTGLEALMMRPFPKALSLLLGLGLALAQTSLERAESLFKAGEYVQAALAYEEVLAQDYGRFEAHLGLGVSLFRLGRLEEARFAFDQMVRVFPDRYEGHYNLGQVYLRLGKAKEPAEAFAKAAELSPTEEAFLGWASALTQAGQAKEAAEVLRKGLTPERSPAYHLALAQALYAAQAGPEAVPVLYRLLNHTPQLAEAWDLLARILAEEGLKERALRELDRGLKAVEGKARARLLLRKALLSSRPEPLLKEAYALDPSLWEAAYLLGQARLQAGDAKGAMGYLLSAYRVSPEPQVALSLSVASLRLKDYQNAYRYADEAGPLGTFLKAQAAYALGRKEEALKLLEGVGSPEAQALRGTLLLEMGRLEEALALLRPLYESSRSPEVGVNLAAALVGLGRFGEGEVVLREVLAKAPKQAAAWYNLGLALRGLGREAEAERALAQAAALGSKEAQALLRR</sequence>
<dbReference type="InterPro" id="IPR011990">
    <property type="entry name" value="TPR-like_helical_dom_sf"/>
</dbReference>
<proteinExistence type="predicted"/>
<dbReference type="AlphaFoldDB" id="A0A430R4M1"/>
<dbReference type="GO" id="GO:0042802">
    <property type="term" value="F:identical protein binding"/>
    <property type="evidence" value="ECO:0007669"/>
    <property type="project" value="InterPro"/>
</dbReference>